<keyword evidence="3" id="KW-1185">Reference proteome</keyword>
<dbReference type="EMBL" id="FRAP01000032">
    <property type="protein sequence ID" value="SHL50179.1"/>
    <property type="molecule type" value="Genomic_DNA"/>
</dbReference>
<feature type="non-terminal residue" evidence="2">
    <location>
        <position position="47"/>
    </location>
</feature>
<reference evidence="2 3" key="1">
    <citation type="submission" date="2016-11" db="EMBL/GenBank/DDBJ databases">
        <authorList>
            <person name="Jaros S."/>
            <person name="Januszkiewicz K."/>
            <person name="Wedrychowicz H."/>
        </authorList>
    </citation>
    <scope>NUCLEOTIDE SEQUENCE [LARGE SCALE GENOMIC DNA]</scope>
    <source>
        <strain evidence="2 3">DSM 43832</strain>
    </source>
</reference>
<organism evidence="2 3">
    <name type="scientific">Pseudonocardia thermophila</name>
    <dbReference type="NCBI Taxonomy" id="1848"/>
    <lineage>
        <taxon>Bacteria</taxon>
        <taxon>Bacillati</taxon>
        <taxon>Actinomycetota</taxon>
        <taxon>Actinomycetes</taxon>
        <taxon>Pseudonocardiales</taxon>
        <taxon>Pseudonocardiaceae</taxon>
        <taxon>Pseudonocardia</taxon>
    </lineage>
</organism>
<dbReference type="AlphaFoldDB" id="A0A1M7B6A3"/>
<accession>A0A1M7B6A3</accession>
<evidence type="ECO:0000313" key="2">
    <source>
        <dbReference type="EMBL" id="SHL50179.1"/>
    </source>
</evidence>
<protein>
    <submittedName>
        <fullName evidence="2">Uncharacterized protein</fullName>
    </submittedName>
</protein>
<evidence type="ECO:0000256" key="1">
    <source>
        <dbReference type="SAM" id="MobiDB-lite"/>
    </source>
</evidence>
<name>A0A1M7B6A3_PSETH</name>
<evidence type="ECO:0000313" key="3">
    <source>
        <dbReference type="Proteomes" id="UP000184363"/>
    </source>
</evidence>
<gene>
    <name evidence="2" type="ORF">SAMN05443637_13243</name>
</gene>
<sequence>MVRTPAAPPGDATPRVAGHSPLGKDSIASKGTEQEELVAEYSLPDLP</sequence>
<dbReference type="Proteomes" id="UP000184363">
    <property type="component" value="Unassembled WGS sequence"/>
</dbReference>
<proteinExistence type="predicted"/>
<feature type="region of interest" description="Disordered" evidence="1">
    <location>
        <begin position="1"/>
        <end position="47"/>
    </location>
</feature>